<keyword evidence="2" id="KW-0472">Membrane</keyword>
<feature type="compositionally biased region" description="Basic and acidic residues" evidence="1">
    <location>
        <begin position="7"/>
        <end position="19"/>
    </location>
</feature>
<evidence type="ECO:0000313" key="3">
    <source>
        <dbReference type="EMBL" id="RIX30853.1"/>
    </source>
</evidence>
<dbReference type="Pfam" id="PF04977">
    <property type="entry name" value="DivIC"/>
    <property type="match status" value="1"/>
</dbReference>
<evidence type="ECO:0000313" key="4">
    <source>
        <dbReference type="Proteomes" id="UP000265742"/>
    </source>
</evidence>
<evidence type="ECO:0000256" key="2">
    <source>
        <dbReference type="SAM" id="Phobius"/>
    </source>
</evidence>
<dbReference type="EMBL" id="QXTG01000001">
    <property type="protein sequence ID" value="RIX30853.1"/>
    <property type="molecule type" value="Genomic_DNA"/>
</dbReference>
<keyword evidence="2" id="KW-0812">Transmembrane</keyword>
<organism evidence="3 4">
    <name type="scientific">Amnibacterium setariae</name>
    <dbReference type="NCBI Taxonomy" id="2306585"/>
    <lineage>
        <taxon>Bacteria</taxon>
        <taxon>Bacillati</taxon>
        <taxon>Actinomycetota</taxon>
        <taxon>Actinomycetes</taxon>
        <taxon>Micrococcales</taxon>
        <taxon>Microbacteriaceae</taxon>
        <taxon>Amnibacterium</taxon>
    </lineage>
</organism>
<sequence>MSGTRAAEQDVHDVHDVHGARSTRPARPARVRVPGAAIAALVLLVLGVLSLAPAVSTNLAQQRRIADTEARIAQQRADLQRLGAEKARWDDPAYVRAQAGSRLFYVTPGTTAYRVIHSSAADAAAPAPGATAQPDRTPWTEALVQSLVAAGTTTEPAR</sequence>
<accession>A0A3A1U398</accession>
<proteinExistence type="predicted"/>
<name>A0A3A1U398_9MICO</name>
<feature type="transmembrane region" description="Helical" evidence="2">
    <location>
        <begin position="33"/>
        <end position="55"/>
    </location>
</feature>
<keyword evidence="2" id="KW-1133">Transmembrane helix</keyword>
<feature type="region of interest" description="Disordered" evidence="1">
    <location>
        <begin position="1"/>
        <end position="28"/>
    </location>
</feature>
<comment type="caution">
    <text evidence="3">The sequence shown here is derived from an EMBL/GenBank/DDBJ whole genome shotgun (WGS) entry which is preliminary data.</text>
</comment>
<dbReference type="InterPro" id="IPR007060">
    <property type="entry name" value="FtsL/DivIC"/>
</dbReference>
<protein>
    <submittedName>
        <fullName evidence="3">Septum formation initiator family protein</fullName>
    </submittedName>
</protein>
<dbReference type="OrthoDB" id="5187715at2"/>
<evidence type="ECO:0000256" key="1">
    <source>
        <dbReference type="SAM" id="MobiDB-lite"/>
    </source>
</evidence>
<dbReference type="AlphaFoldDB" id="A0A3A1U398"/>
<gene>
    <name evidence="3" type="ORF">D1781_05520</name>
</gene>
<reference evidence="4" key="1">
    <citation type="submission" date="2018-09" db="EMBL/GenBank/DDBJ databases">
        <authorList>
            <person name="Kim I."/>
        </authorList>
    </citation>
    <scope>NUCLEOTIDE SEQUENCE [LARGE SCALE GENOMIC DNA]</scope>
    <source>
        <strain evidence="4">DD4a</strain>
    </source>
</reference>
<dbReference type="Proteomes" id="UP000265742">
    <property type="component" value="Unassembled WGS sequence"/>
</dbReference>
<keyword evidence="4" id="KW-1185">Reference proteome</keyword>
<dbReference type="RefSeq" id="WP_119481215.1">
    <property type="nucleotide sequence ID" value="NZ_QXTG01000001.1"/>
</dbReference>